<proteinExistence type="inferred from homology"/>
<feature type="domain" description="Activator of Hsp90 ATPase homologue 1/2-like C-terminal" evidence="2">
    <location>
        <begin position="15"/>
        <end position="136"/>
    </location>
</feature>
<sequence length="151" mass="17516">MDNFSMSLIFQEREDKIYEGLTSQINEWWTEMFEGSAQTVGQTFTIRFGPQIFKTMVVEELIGNKKVVWRVQDAFIDLPELDNKKEWINTRIVWELSIHPEGTLLRLTHIGLTPKAECYDLCSSGWQSFLYSLDKFIHTGVGTPFTLAETD</sequence>
<evidence type="ECO:0000313" key="4">
    <source>
        <dbReference type="Proteomes" id="UP000238034"/>
    </source>
</evidence>
<accession>A0A2T0U4E6</accession>
<dbReference type="RefSeq" id="WP_106293190.1">
    <property type="nucleotide sequence ID" value="NZ_PVTH01000005.1"/>
</dbReference>
<keyword evidence="4" id="KW-1185">Reference proteome</keyword>
<dbReference type="Gene3D" id="3.30.530.20">
    <property type="match status" value="1"/>
</dbReference>
<protein>
    <submittedName>
        <fullName evidence="3">Activator of Hsp90 ATPase-like protein</fullName>
    </submittedName>
</protein>
<dbReference type="InterPro" id="IPR013538">
    <property type="entry name" value="ASHA1/2-like_C"/>
</dbReference>
<comment type="similarity">
    <text evidence="1">Belongs to the AHA1 family.</text>
</comment>
<evidence type="ECO:0000256" key="1">
    <source>
        <dbReference type="ARBA" id="ARBA00006817"/>
    </source>
</evidence>
<dbReference type="OrthoDB" id="287565at2"/>
<dbReference type="SUPFAM" id="SSF55961">
    <property type="entry name" value="Bet v1-like"/>
    <property type="match status" value="1"/>
</dbReference>
<comment type="caution">
    <text evidence="3">The sequence shown here is derived from an EMBL/GenBank/DDBJ whole genome shotgun (WGS) entry which is preliminary data.</text>
</comment>
<dbReference type="Pfam" id="PF08327">
    <property type="entry name" value="AHSA1"/>
    <property type="match status" value="1"/>
</dbReference>
<dbReference type="InterPro" id="IPR023393">
    <property type="entry name" value="START-like_dom_sf"/>
</dbReference>
<evidence type="ECO:0000313" key="3">
    <source>
        <dbReference type="EMBL" id="PRY52786.1"/>
    </source>
</evidence>
<dbReference type="AlphaFoldDB" id="A0A2T0U4E6"/>
<reference evidence="3 4" key="1">
    <citation type="submission" date="2018-03" db="EMBL/GenBank/DDBJ databases">
        <title>Genomic Encyclopedia of Type Strains, Phase III (KMG-III): the genomes of soil and plant-associated and newly described type strains.</title>
        <authorList>
            <person name="Whitman W."/>
        </authorList>
    </citation>
    <scope>NUCLEOTIDE SEQUENCE [LARGE SCALE GENOMIC DNA]</scope>
    <source>
        <strain evidence="3 4">CGMCC 1.9313</strain>
    </source>
</reference>
<evidence type="ECO:0000259" key="2">
    <source>
        <dbReference type="Pfam" id="PF08327"/>
    </source>
</evidence>
<dbReference type="EMBL" id="PVTH01000005">
    <property type="protein sequence ID" value="PRY52786.1"/>
    <property type="molecule type" value="Genomic_DNA"/>
</dbReference>
<gene>
    <name evidence="3" type="ORF">B0I27_105255</name>
</gene>
<organism evidence="3 4">
    <name type="scientific">Arcticibacter pallidicorallinus</name>
    <dbReference type="NCBI Taxonomy" id="1259464"/>
    <lineage>
        <taxon>Bacteria</taxon>
        <taxon>Pseudomonadati</taxon>
        <taxon>Bacteroidota</taxon>
        <taxon>Sphingobacteriia</taxon>
        <taxon>Sphingobacteriales</taxon>
        <taxon>Sphingobacteriaceae</taxon>
        <taxon>Arcticibacter</taxon>
    </lineage>
</organism>
<dbReference type="CDD" id="cd07814">
    <property type="entry name" value="SRPBCC_CalC_Aha1-like"/>
    <property type="match status" value="1"/>
</dbReference>
<name>A0A2T0U4E6_9SPHI</name>
<dbReference type="Proteomes" id="UP000238034">
    <property type="component" value="Unassembled WGS sequence"/>
</dbReference>